<feature type="signal peptide" evidence="2">
    <location>
        <begin position="1"/>
        <end position="17"/>
    </location>
</feature>
<dbReference type="AlphaFoldDB" id="A0A0N4TJE7"/>
<evidence type="ECO:0000313" key="5">
    <source>
        <dbReference type="Proteomes" id="UP000278627"/>
    </source>
</evidence>
<name>A0A0N4TJE7_BRUPA</name>
<dbReference type="CDD" id="cd07828">
    <property type="entry name" value="lipocalin_heme-bd-THAP4-like"/>
    <property type="match status" value="1"/>
</dbReference>
<dbReference type="InterPro" id="IPR014878">
    <property type="entry name" value="THAP4-like_heme-bd"/>
</dbReference>
<dbReference type="InterPro" id="IPR003582">
    <property type="entry name" value="ShKT_dom"/>
</dbReference>
<feature type="chain" id="PRO_5044054368" evidence="2">
    <location>
        <begin position="18"/>
        <end position="234"/>
    </location>
</feature>
<dbReference type="WBParaSite" id="BPAG_0000842101-mRNA-1">
    <property type="protein sequence ID" value="BPAG_0000842101-mRNA-1"/>
    <property type="gene ID" value="BPAG_0000842101"/>
</dbReference>
<sequence length="234" mass="26337">MPVLVIVILFSGPSTDCSDSDMNCFTWVVENSTKCDLINEFPNNYCKKSCQLCGSESIAKEYDLKKVPTTLKKVAFLIGKWRSEFGGKAVFPTIPKVTYGEEIDFKLITNSGYVFDALNYAATAWDSWDGKEIHSEYGFLSVVTDNGSSLISLNTIMSNGFITIEEGEERGLSIELRMQQIARINFSHDLPVLKMLRSWTLLDAAHLEARLSINTITHHELTEHTSIIYSKIYP</sequence>
<accession>A0A0N4TJE7</accession>
<keyword evidence="2" id="KW-0732">Signal</keyword>
<evidence type="ECO:0000313" key="6">
    <source>
        <dbReference type="WBParaSite" id="BPAG_0000842101-mRNA-1"/>
    </source>
</evidence>
<gene>
    <name evidence="4" type="ORF">BPAG_LOCUS8383</name>
</gene>
<dbReference type="InterPro" id="IPR012674">
    <property type="entry name" value="Calycin"/>
</dbReference>
<dbReference type="PANTHER" id="PTHR15854">
    <property type="entry name" value="THAP4 PROTEIN"/>
    <property type="match status" value="1"/>
</dbReference>
<dbReference type="EMBL" id="UZAD01013134">
    <property type="protein sequence ID" value="VDN89569.1"/>
    <property type="molecule type" value="Genomic_DNA"/>
</dbReference>
<evidence type="ECO:0000313" key="4">
    <source>
        <dbReference type="EMBL" id="VDN89569.1"/>
    </source>
</evidence>
<organism evidence="6">
    <name type="scientific">Brugia pahangi</name>
    <name type="common">Filarial nematode worm</name>
    <dbReference type="NCBI Taxonomy" id="6280"/>
    <lineage>
        <taxon>Eukaryota</taxon>
        <taxon>Metazoa</taxon>
        <taxon>Ecdysozoa</taxon>
        <taxon>Nematoda</taxon>
        <taxon>Chromadorea</taxon>
        <taxon>Rhabditida</taxon>
        <taxon>Spirurina</taxon>
        <taxon>Spiruromorpha</taxon>
        <taxon>Filarioidea</taxon>
        <taxon>Onchocercidae</taxon>
        <taxon>Brugia</taxon>
    </lineage>
</organism>
<dbReference type="Proteomes" id="UP000278627">
    <property type="component" value="Unassembled WGS sequence"/>
</dbReference>
<reference evidence="6" key="1">
    <citation type="submission" date="2017-02" db="UniProtKB">
        <authorList>
            <consortium name="WormBaseParasite"/>
        </authorList>
    </citation>
    <scope>IDENTIFICATION</scope>
</reference>
<feature type="domain" description="ShKT" evidence="3">
    <location>
        <begin position="17"/>
        <end position="53"/>
    </location>
</feature>
<dbReference type="SUPFAM" id="SSF50814">
    <property type="entry name" value="Lipocalins"/>
    <property type="match status" value="1"/>
</dbReference>
<evidence type="ECO:0000256" key="1">
    <source>
        <dbReference type="PROSITE-ProRule" id="PRU01005"/>
    </source>
</evidence>
<dbReference type="PANTHER" id="PTHR15854:SF2">
    <property type="entry name" value="MARVEL DOMAIN-CONTAINING PROTEIN-RELATED"/>
    <property type="match status" value="1"/>
</dbReference>
<dbReference type="InterPro" id="IPR045165">
    <property type="entry name" value="Nitrobindin"/>
</dbReference>
<evidence type="ECO:0000256" key="2">
    <source>
        <dbReference type="SAM" id="SignalP"/>
    </source>
</evidence>
<dbReference type="PROSITE" id="PS51670">
    <property type="entry name" value="SHKT"/>
    <property type="match status" value="1"/>
</dbReference>
<protein>
    <submittedName>
        <fullName evidence="6">ShKT domain-containing protein</fullName>
    </submittedName>
</protein>
<evidence type="ECO:0000259" key="3">
    <source>
        <dbReference type="PROSITE" id="PS51670"/>
    </source>
</evidence>
<dbReference type="Pfam" id="PF08768">
    <property type="entry name" value="THAP4_heme-bd"/>
    <property type="match status" value="1"/>
</dbReference>
<keyword evidence="5" id="KW-1185">Reference proteome</keyword>
<reference evidence="4 5" key="2">
    <citation type="submission" date="2018-11" db="EMBL/GenBank/DDBJ databases">
        <authorList>
            <consortium name="Pathogen Informatics"/>
        </authorList>
    </citation>
    <scope>NUCLEOTIDE SEQUENCE [LARGE SCALE GENOMIC DNA]</scope>
</reference>
<comment type="caution">
    <text evidence="1">Lacks conserved residue(s) required for the propagation of feature annotation.</text>
</comment>
<dbReference type="Gene3D" id="2.40.128.20">
    <property type="match status" value="1"/>
</dbReference>
<proteinExistence type="predicted"/>